<gene>
    <name evidence="2" type="ORF">CEXT_657651</name>
</gene>
<evidence type="ECO:0000313" key="2">
    <source>
        <dbReference type="EMBL" id="GIX66625.1"/>
    </source>
</evidence>
<feature type="compositionally biased region" description="Polar residues" evidence="1">
    <location>
        <begin position="106"/>
        <end position="118"/>
    </location>
</feature>
<keyword evidence="3" id="KW-1185">Reference proteome</keyword>
<dbReference type="EMBL" id="BPLR01019328">
    <property type="protein sequence ID" value="GIX66625.1"/>
    <property type="molecule type" value="Genomic_DNA"/>
</dbReference>
<evidence type="ECO:0000313" key="3">
    <source>
        <dbReference type="Proteomes" id="UP001054945"/>
    </source>
</evidence>
<protein>
    <submittedName>
        <fullName evidence="2">Uncharacterized protein</fullName>
    </submittedName>
</protein>
<organism evidence="2 3">
    <name type="scientific">Caerostris extrusa</name>
    <name type="common">Bark spider</name>
    <name type="synonym">Caerostris bankana</name>
    <dbReference type="NCBI Taxonomy" id="172846"/>
    <lineage>
        <taxon>Eukaryota</taxon>
        <taxon>Metazoa</taxon>
        <taxon>Ecdysozoa</taxon>
        <taxon>Arthropoda</taxon>
        <taxon>Chelicerata</taxon>
        <taxon>Arachnida</taxon>
        <taxon>Araneae</taxon>
        <taxon>Araneomorphae</taxon>
        <taxon>Entelegynae</taxon>
        <taxon>Araneoidea</taxon>
        <taxon>Araneidae</taxon>
        <taxon>Caerostris</taxon>
    </lineage>
</organism>
<feature type="region of interest" description="Disordered" evidence="1">
    <location>
        <begin position="50"/>
        <end position="141"/>
    </location>
</feature>
<dbReference type="Proteomes" id="UP001054945">
    <property type="component" value="Unassembled WGS sequence"/>
</dbReference>
<comment type="caution">
    <text evidence="2">The sequence shown here is derived from an EMBL/GenBank/DDBJ whole genome shotgun (WGS) entry which is preliminary data.</text>
</comment>
<accession>A0AAV4M339</accession>
<evidence type="ECO:0000256" key="1">
    <source>
        <dbReference type="SAM" id="MobiDB-lite"/>
    </source>
</evidence>
<sequence length="170" mass="19675">MFNEIATTFSTHGREWWLESYRTYCEWCTNLDNYLECHKQVCTAVFERTEPEGVSRRRGSREQFPSADEYSDPEYPVYREPNQPSPPSLESRCRRCRSNRTESEYCSHSPGSTSNHSPSTKDDGHTSRNAPGNSPIRRGITHTNLPFIEDVERLENLLALEQSENVLQVI</sequence>
<reference evidence="2 3" key="1">
    <citation type="submission" date="2021-06" db="EMBL/GenBank/DDBJ databases">
        <title>Caerostris extrusa draft genome.</title>
        <authorList>
            <person name="Kono N."/>
            <person name="Arakawa K."/>
        </authorList>
    </citation>
    <scope>NUCLEOTIDE SEQUENCE [LARGE SCALE GENOMIC DNA]</scope>
</reference>
<dbReference type="AlphaFoldDB" id="A0AAV4M339"/>
<proteinExistence type="predicted"/>
<name>A0AAV4M339_CAEEX</name>